<dbReference type="InterPro" id="IPR036890">
    <property type="entry name" value="HATPase_C_sf"/>
</dbReference>
<keyword evidence="8 12" id="KW-0418">Kinase</keyword>
<keyword evidence="10" id="KW-0472">Membrane</keyword>
<evidence type="ECO:0000313" key="12">
    <source>
        <dbReference type="EMBL" id="MCG7507314.1"/>
    </source>
</evidence>
<evidence type="ECO:0000256" key="8">
    <source>
        <dbReference type="ARBA" id="ARBA00022777"/>
    </source>
</evidence>
<dbReference type="PRINTS" id="PR00344">
    <property type="entry name" value="BCTRLSENSOR"/>
</dbReference>
<gene>
    <name evidence="12" type="ORF">L4923_19970</name>
</gene>
<keyword evidence="9" id="KW-0067">ATP-binding</keyword>
<feature type="domain" description="Histidine kinase" evidence="11">
    <location>
        <begin position="216"/>
        <end position="427"/>
    </location>
</feature>
<dbReference type="Proteomes" id="UP001201701">
    <property type="component" value="Unassembled WGS sequence"/>
</dbReference>
<comment type="caution">
    <text evidence="12">The sequence shown here is derived from an EMBL/GenBank/DDBJ whole genome shotgun (WGS) entry which is preliminary data.</text>
</comment>
<keyword evidence="5" id="KW-0597">Phosphoprotein</keyword>
<dbReference type="InterPro" id="IPR036097">
    <property type="entry name" value="HisK_dim/P_sf"/>
</dbReference>
<protein>
    <recommendedName>
        <fullName evidence="3">histidine kinase</fullName>
        <ecNumber evidence="3">2.7.13.3</ecNumber>
    </recommendedName>
</protein>
<evidence type="ECO:0000256" key="10">
    <source>
        <dbReference type="SAM" id="Phobius"/>
    </source>
</evidence>
<feature type="transmembrane region" description="Helical" evidence="10">
    <location>
        <begin position="159"/>
        <end position="181"/>
    </location>
</feature>
<proteinExistence type="predicted"/>
<feature type="transmembrane region" description="Helical" evidence="10">
    <location>
        <begin position="128"/>
        <end position="147"/>
    </location>
</feature>
<evidence type="ECO:0000313" key="13">
    <source>
        <dbReference type="Proteomes" id="UP001201701"/>
    </source>
</evidence>
<keyword evidence="10" id="KW-1133">Transmembrane helix</keyword>
<name>A0ABS9QL39_9HYPH</name>
<accession>A0ABS9QL39</accession>
<dbReference type="PANTHER" id="PTHR44936:SF10">
    <property type="entry name" value="SENSOR PROTEIN RSTB"/>
    <property type="match status" value="1"/>
</dbReference>
<dbReference type="EMBL" id="JAKREW010000022">
    <property type="protein sequence ID" value="MCG7507314.1"/>
    <property type="molecule type" value="Genomic_DNA"/>
</dbReference>
<dbReference type="InterPro" id="IPR047770">
    <property type="entry name" value="RegB"/>
</dbReference>
<dbReference type="SMART" id="SM00388">
    <property type="entry name" value="HisKA"/>
    <property type="match status" value="1"/>
</dbReference>
<dbReference type="PANTHER" id="PTHR44936">
    <property type="entry name" value="SENSOR PROTEIN CREC"/>
    <property type="match status" value="1"/>
</dbReference>
<dbReference type="RefSeq" id="WP_239368341.1">
    <property type="nucleotide sequence ID" value="NZ_JAKREW010000022.1"/>
</dbReference>
<dbReference type="SUPFAM" id="SSF47384">
    <property type="entry name" value="Homodimeric domain of signal transducing histidine kinase"/>
    <property type="match status" value="1"/>
</dbReference>
<feature type="transmembrane region" description="Helical" evidence="10">
    <location>
        <begin position="21"/>
        <end position="41"/>
    </location>
</feature>
<dbReference type="EC" id="2.7.13.3" evidence="3"/>
<dbReference type="NCBIfam" id="NF033792">
    <property type="entry name" value="ActS_PrrB_HisK"/>
    <property type="match status" value="1"/>
</dbReference>
<keyword evidence="7" id="KW-0547">Nucleotide-binding</keyword>
<dbReference type="SMART" id="SM00387">
    <property type="entry name" value="HATPase_c"/>
    <property type="match status" value="1"/>
</dbReference>
<reference evidence="12 13" key="1">
    <citation type="submission" date="2022-02" db="EMBL/GenBank/DDBJ databases">
        <title>Draft genome sequence of Mezorhizobium retamae strain IRAMC:0171 isolated from Retama raetam nodules.</title>
        <authorList>
            <person name="Bengaied R."/>
            <person name="Sbissi I."/>
            <person name="Huber K."/>
            <person name="Ghodbane F."/>
            <person name="Nouioui I."/>
            <person name="Tarhouni M."/>
            <person name="Gtari M."/>
        </authorList>
    </citation>
    <scope>NUCLEOTIDE SEQUENCE [LARGE SCALE GENOMIC DNA]</scope>
    <source>
        <strain evidence="12 13">IRAMC:0171</strain>
    </source>
</reference>
<evidence type="ECO:0000256" key="4">
    <source>
        <dbReference type="ARBA" id="ARBA00022475"/>
    </source>
</evidence>
<evidence type="ECO:0000256" key="9">
    <source>
        <dbReference type="ARBA" id="ARBA00022840"/>
    </source>
</evidence>
<comment type="subcellular location">
    <subcellularLocation>
        <location evidence="2">Cell membrane</location>
        <topology evidence="2">Multi-pass membrane protein</topology>
    </subcellularLocation>
</comment>
<evidence type="ECO:0000256" key="3">
    <source>
        <dbReference type="ARBA" id="ARBA00012438"/>
    </source>
</evidence>
<keyword evidence="4" id="KW-1003">Cell membrane</keyword>
<evidence type="ECO:0000256" key="7">
    <source>
        <dbReference type="ARBA" id="ARBA00022741"/>
    </source>
</evidence>
<dbReference type="Gene3D" id="1.10.287.130">
    <property type="match status" value="1"/>
</dbReference>
<dbReference type="InterPro" id="IPR003594">
    <property type="entry name" value="HATPase_dom"/>
</dbReference>
<evidence type="ECO:0000259" key="11">
    <source>
        <dbReference type="PROSITE" id="PS50109"/>
    </source>
</evidence>
<dbReference type="CDD" id="cd00082">
    <property type="entry name" value="HisKA"/>
    <property type="match status" value="1"/>
</dbReference>
<dbReference type="Pfam" id="PF02518">
    <property type="entry name" value="HATPase_c"/>
    <property type="match status" value="1"/>
</dbReference>
<dbReference type="InterPro" id="IPR005467">
    <property type="entry name" value="His_kinase_dom"/>
</dbReference>
<dbReference type="CDD" id="cd00075">
    <property type="entry name" value="HATPase"/>
    <property type="match status" value="1"/>
</dbReference>
<feature type="transmembrane region" description="Helical" evidence="10">
    <location>
        <begin position="106"/>
        <end position="123"/>
    </location>
</feature>
<dbReference type="PROSITE" id="PS50109">
    <property type="entry name" value="HIS_KIN"/>
    <property type="match status" value="1"/>
</dbReference>
<keyword evidence="13" id="KW-1185">Reference proteome</keyword>
<keyword evidence="10" id="KW-0812">Transmembrane</keyword>
<dbReference type="InterPro" id="IPR004358">
    <property type="entry name" value="Sig_transdc_His_kin-like_C"/>
</dbReference>
<organism evidence="12 13">
    <name type="scientific">Mesorhizobium retamae</name>
    <dbReference type="NCBI Taxonomy" id="2912854"/>
    <lineage>
        <taxon>Bacteria</taxon>
        <taxon>Pseudomonadati</taxon>
        <taxon>Pseudomonadota</taxon>
        <taxon>Alphaproteobacteria</taxon>
        <taxon>Hyphomicrobiales</taxon>
        <taxon>Phyllobacteriaceae</taxon>
        <taxon>Mesorhizobium</taxon>
    </lineage>
</organism>
<evidence type="ECO:0000256" key="6">
    <source>
        <dbReference type="ARBA" id="ARBA00022679"/>
    </source>
</evidence>
<sequence length="443" mass="48305">MINIQRSPDFQPTDRLRLNTLIWLRWLAIVGQSITVLVVAYGLKFPLPVSFCFTLIACSAWMNLFLAFRYPAAHRLAPPAAFGILVFDSLQLAGLLYLTGGLTNPFALLLTVPVVISATSLPLRLTALLGALVVAAATLLVFFHEPLPWYETITLVMPVPYVAGVWVAVLCSIAFTGIYAFRVAKEARQLANALAATELVLQREQHLSALDGLAAAAAHELGTPLATITLVVREMEKTLGKNPKYREDVSLLRTQSERCREILKRLTNLSSEGEPLLAQLSLSSLVEEVVTPHRDFGIRIELQPGECIGPEPVSRRNPGVLYGLGNLVENAVDFARSSITVRWGWNDQHVTLSITDDGRGFPPEIIDRIGEPYMSTRQGTERGGGGLGLGLFIAKTLIERSGANIEFQNSGGPGEGAVVRIDWPREVFVNAKVMYPAGLDAAE</sequence>
<comment type="catalytic activity">
    <reaction evidence="1">
        <text>ATP + protein L-histidine = ADP + protein N-phospho-L-histidine.</text>
        <dbReference type="EC" id="2.7.13.3"/>
    </reaction>
</comment>
<evidence type="ECO:0000256" key="2">
    <source>
        <dbReference type="ARBA" id="ARBA00004651"/>
    </source>
</evidence>
<keyword evidence="6" id="KW-0808">Transferase</keyword>
<evidence type="ECO:0000256" key="1">
    <source>
        <dbReference type="ARBA" id="ARBA00000085"/>
    </source>
</evidence>
<dbReference type="InterPro" id="IPR003661">
    <property type="entry name" value="HisK_dim/P_dom"/>
</dbReference>
<evidence type="ECO:0000256" key="5">
    <source>
        <dbReference type="ARBA" id="ARBA00022553"/>
    </source>
</evidence>
<dbReference type="GO" id="GO:0016301">
    <property type="term" value="F:kinase activity"/>
    <property type="evidence" value="ECO:0007669"/>
    <property type="project" value="UniProtKB-KW"/>
</dbReference>
<dbReference type="InterPro" id="IPR050980">
    <property type="entry name" value="2C_sensor_his_kinase"/>
</dbReference>
<dbReference type="Pfam" id="PF00512">
    <property type="entry name" value="HisKA"/>
    <property type="match status" value="1"/>
</dbReference>
<dbReference type="SUPFAM" id="SSF55874">
    <property type="entry name" value="ATPase domain of HSP90 chaperone/DNA topoisomerase II/histidine kinase"/>
    <property type="match status" value="1"/>
</dbReference>
<dbReference type="Gene3D" id="3.30.565.10">
    <property type="entry name" value="Histidine kinase-like ATPase, C-terminal domain"/>
    <property type="match status" value="1"/>
</dbReference>